<dbReference type="PROSITE" id="PS51257">
    <property type="entry name" value="PROKAR_LIPOPROTEIN"/>
    <property type="match status" value="1"/>
</dbReference>
<keyword evidence="3" id="KW-1185">Reference proteome</keyword>
<evidence type="ECO:0000313" key="2">
    <source>
        <dbReference type="EMBL" id="KAF8391272.1"/>
    </source>
</evidence>
<proteinExistence type="predicted"/>
<dbReference type="AlphaFoldDB" id="A0A834YMX3"/>
<evidence type="ECO:0000313" key="3">
    <source>
        <dbReference type="Proteomes" id="UP000655225"/>
    </source>
</evidence>
<keyword evidence="1" id="KW-0732">Signal</keyword>
<name>A0A834YMX3_TETSI</name>
<protein>
    <submittedName>
        <fullName evidence="2">Uncharacterized protein</fullName>
    </submittedName>
</protein>
<organism evidence="2 3">
    <name type="scientific">Tetracentron sinense</name>
    <name type="common">Spur-leaf</name>
    <dbReference type="NCBI Taxonomy" id="13715"/>
    <lineage>
        <taxon>Eukaryota</taxon>
        <taxon>Viridiplantae</taxon>
        <taxon>Streptophyta</taxon>
        <taxon>Embryophyta</taxon>
        <taxon>Tracheophyta</taxon>
        <taxon>Spermatophyta</taxon>
        <taxon>Magnoliopsida</taxon>
        <taxon>Trochodendrales</taxon>
        <taxon>Trochodendraceae</taxon>
        <taxon>Tetracentron</taxon>
    </lineage>
</organism>
<accession>A0A834YMX3</accession>
<gene>
    <name evidence="2" type="ORF">HHK36_023574</name>
</gene>
<comment type="caution">
    <text evidence="2">The sequence shown here is derived from an EMBL/GenBank/DDBJ whole genome shotgun (WGS) entry which is preliminary data.</text>
</comment>
<feature type="chain" id="PRO_5032971662" evidence="1">
    <location>
        <begin position="25"/>
        <end position="124"/>
    </location>
</feature>
<reference evidence="2 3" key="1">
    <citation type="submission" date="2020-04" db="EMBL/GenBank/DDBJ databases">
        <title>Plant Genome Project.</title>
        <authorList>
            <person name="Zhang R.-G."/>
        </authorList>
    </citation>
    <scope>NUCLEOTIDE SEQUENCE [LARGE SCALE GENOMIC DNA]</scope>
    <source>
        <strain evidence="2">YNK0</strain>
        <tissue evidence="2">Leaf</tissue>
    </source>
</reference>
<dbReference type="Proteomes" id="UP000655225">
    <property type="component" value="Unassembled WGS sequence"/>
</dbReference>
<sequence>MARKGYFLFFSSFSFLSCSSPVLWRLLPSPVAFQFFDGKKSQNEQAIVPNFLSFYCLKIQRPRKNRKSPSWNFSGSVERDQSSLSQVSMSAEISFSDEIEIKPFTGPIELNVADQFSTNKVCYR</sequence>
<evidence type="ECO:0000256" key="1">
    <source>
        <dbReference type="SAM" id="SignalP"/>
    </source>
</evidence>
<feature type="signal peptide" evidence="1">
    <location>
        <begin position="1"/>
        <end position="24"/>
    </location>
</feature>
<dbReference type="EMBL" id="JABCRI010000017">
    <property type="protein sequence ID" value="KAF8391272.1"/>
    <property type="molecule type" value="Genomic_DNA"/>
</dbReference>